<evidence type="ECO:0000313" key="2">
    <source>
        <dbReference type="Proteomes" id="UP000009159"/>
    </source>
</evidence>
<name>A1T825_MYCVP</name>
<protein>
    <submittedName>
        <fullName evidence="1">Uncharacterized protein</fullName>
    </submittedName>
</protein>
<evidence type="ECO:0000313" key="1">
    <source>
        <dbReference type="EMBL" id="ABM13325.1"/>
    </source>
</evidence>
<proteinExistence type="predicted"/>
<dbReference type="EMBL" id="CP000511">
    <property type="protein sequence ID" value="ABM13325.1"/>
    <property type="molecule type" value="Genomic_DNA"/>
</dbReference>
<dbReference type="KEGG" id="mva:Mvan_2514"/>
<dbReference type="Proteomes" id="UP000009159">
    <property type="component" value="Chromosome"/>
</dbReference>
<organism evidence="1 2">
    <name type="scientific">Mycolicibacterium vanbaalenii (strain DSM 7251 / JCM 13017 / BCRC 16820 / KCTC 9966 / NRRL B-24157 / PYR-1)</name>
    <name type="common">Mycobacterium vanbaalenii</name>
    <dbReference type="NCBI Taxonomy" id="350058"/>
    <lineage>
        <taxon>Bacteria</taxon>
        <taxon>Bacillati</taxon>
        <taxon>Actinomycetota</taxon>
        <taxon>Actinomycetes</taxon>
        <taxon>Mycobacteriales</taxon>
        <taxon>Mycobacteriaceae</taxon>
        <taxon>Mycolicibacterium</taxon>
    </lineage>
</organism>
<dbReference type="STRING" id="350058.Mvan_2514"/>
<keyword evidence="2" id="KW-1185">Reference proteome</keyword>
<dbReference type="HOGENOM" id="CLU_1702341_0_0_11"/>
<sequence length="154" mass="16534">MTDHDATALVVDAAQLVAECDPGAALRLVGATDIHHRDLQHAALRVLAHVMGGDGAPERFAELRAQVHELALQHGPDDRQVVLNLEVIATSEALAEGDVDHANEIVSGSMFSPIDFVWCAVCITGQVVRGWVGEDNLTEFWTGQRRHWGIGGAA</sequence>
<reference evidence="1" key="1">
    <citation type="submission" date="2006-12" db="EMBL/GenBank/DDBJ databases">
        <title>Complete sequence of Mycobacterium vanbaalenii PYR-1.</title>
        <authorList>
            <consortium name="US DOE Joint Genome Institute"/>
            <person name="Copeland A."/>
            <person name="Lucas S."/>
            <person name="Lapidus A."/>
            <person name="Barry K."/>
            <person name="Detter J.C."/>
            <person name="Glavina del Rio T."/>
            <person name="Hammon N."/>
            <person name="Israni S."/>
            <person name="Dalin E."/>
            <person name="Tice H."/>
            <person name="Pitluck S."/>
            <person name="Singan V."/>
            <person name="Schmutz J."/>
            <person name="Larimer F."/>
            <person name="Land M."/>
            <person name="Hauser L."/>
            <person name="Kyrpides N."/>
            <person name="Anderson I.J."/>
            <person name="Miller C."/>
            <person name="Richardson P."/>
        </authorList>
    </citation>
    <scope>NUCLEOTIDE SEQUENCE [LARGE SCALE GENOMIC DNA]</scope>
    <source>
        <strain evidence="1">PYR-1</strain>
    </source>
</reference>
<gene>
    <name evidence="1" type="ordered locus">Mvan_2514</name>
</gene>
<accession>A1T825</accession>
<dbReference type="AlphaFoldDB" id="A1T825"/>
<dbReference type="RefSeq" id="WP_011779734.1">
    <property type="nucleotide sequence ID" value="NC_008726.1"/>
</dbReference>